<dbReference type="AlphaFoldDB" id="A0A806KNC7"/>
<evidence type="ECO:0000256" key="1">
    <source>
        <dbReference type="SAM" id="SignalP"/>
    </source>
</evidence>
<sequence>MRKLLLSLLVFMFFSTAMYAQQLPQVTIVNNTGYTVWYVYFGPVTDTSWGEDKLDGNETLNNGQSRTFTLLYPLSEADMYDFRLVDLDGDSYIKWDILVSNNATVEFTFDDFYYDDDPVYYDGPPITIINNTGYPIRNIYISSTADDYWGTDRLSAEEVLNDGYSVTLNLPYPVNVVNRYDIMLKDSDGDTYTKMNVLVSAGSTIEFTFDDIDWEWD</sequence>
<keyword evidence="1" id="KW-0732">Signal</keyword>
<dbReference type="EMBL" id="JQ844180">
    <property type="protein sequence ID" value="AGS52038.1"/>
    <property type="molecule type" value="Genomic_DNA"/>
</dbReference>
<feature type="signal peptide" evidence="1">
    <location>
        <begin position="1"/>
        <end position="20"/>
    </location>
</feature>
<protein>
    <submittedName>
        <fullName evidence="2">Uncharacterized protein</fullName>
    </submittedName>
</protein>
<evidence type="ECO:0000313" key="2">
    <source>
        <dbReference type="EMBL" id="AGS52038.1"/>
    </source>
</evidence>
<accession>A0A806KNC7</accession>
<proteinExistence type="predicted"/>
<feature type="chain" id="PRO_5032643502" evidence="1">
    <location>
        <begin position="21"/>
        <end position="217"/>
    </location>
</feature>
<reference evidence="2" key="1">
    <citation type="submission" date="2012-03" db="EMBL/GenBank/DDBJ databases">
        <title>Functional metagenomics reveals considerable lignocellulase gene clusters in the gut microbiome of a wood-feeding higher termite.</title>
        <authorList>
            <person name="Liu N."/>
        </authorList>
    </citation>
    <scope>NUCLEOTIDE SEQUENCE</scope>
</reference>
<name>A0A806KNC7_9BACT</name>
<organism evidence="2">
    <name type="scientific">uncultured bacterium contig00008</name>
    <dbReference type="NCBI Taxonomy" id="1181500"/>
    <lineage>
        <taxon>Bacteria</taxon>
        <taxon>environmental samples</taxon>
    </lineage>
</organism>